<dbReference type="InterPro" id="IPR023210">
    <property type="entry name" value="NADP_OxRdtase_dom"/>
</dbReference>
<dbReference type="PANTHER" id="PTHR43364:SF18">
    <property type="entry name" value="OXIDOREDUCTASE"/>
    <property type="match status" value="1"/>
</dbReference>
<evidence type="ECO:0000313" key="2">
    <source>
        <dbReference type="EMBL" id="GHD25215.1"/>
    </source>
</evidence>
<dbReference type="SUPFAM" id="SSF51430">
    <property type="entry name" value="NAD(P)-linked oxidoreductase"/>
    <property type="match status" value="1"/>
</dbReference>
<dbReference type="InterPro" id="IPR050523">
    <property type="entry name" value="AKR_Detox_Biosynth"/>
</dbReference>
<dbReference type="EMBL" id="BMXL01000009">
    <property type="protein sequence ID" value="GHD25215.1"/>
    <property type="molecule type" value="Genomic_DNA"/>
</dbReference>
<dbReference type="AlphaFoldDB" id="A0A919CH66"/>
<dbReference type="Gene3D" id="3.20.20.100">
    <property type="entry name" value="NADP-dependent oxidoreductase domain"/>
    <property type="match status" value="1"/>
</dbReference>
<sequence>MEYTRLGGSGLYVSRVALGTIPIGSGGGFEDIAGVLGDDARRQIDESVDRGVNFIDTANLYSAGDAERVLGEVLGKKRDDIILTSKARMAMGDGPNEAGASRYHLVRAVEDSLTRLRTDHLDLLYMHQWDGKTPITETIATVNALIREGKVRYWGVSNYNAWQLTKTVYEARAAGLEGPIAHQAYYTPEARELEYEIIPAARDLGVSTFGWSPLGEGLLNGKVRRGVETPSDTRQGAGWPEPHVTDRNRAHDLIDLFDEVARELGWTIPQVVISWILDRPGIDGTVIAARRFEHLQEDLDAAELTLPREARDRITSASQLPTYYPLWHRLISCQDRPDPAEVEFREEHRKYNLGQE</sequence>
<comment type="caution">
    <text evidence="2">The sequence shown here is derived from an EMBL/GenBank/DDBJ whole genome shotgun (WGS) entry which is preliminary data.</text>
</comment>
<accession>A0A919CH66</accession>
<dbReference type="RefSeq" id="WP_017577485.1">
    <property type="nucleotide sequence ID" value="NZ_BMXL01000009.1"/>
</dbReference>
<dbReference type="GO" id="GO:0005829">
    <property type="term" value="C:cytosol"/>
    <property type="evidence" value="ECO:0007669"/>
    <property type="project" value="TreeGrafter"/>
</dbReference>
<reference evidence="2 3" key="1">
    <citation type="journal article" date="2014" name="Int. J. Syst. Evol. Microbiol.">
        <title>Complete genome sequence of Corynebacterium casei LMG S-19264T (=DSM 44701T), isolated from a smear-ripened cheese.</title>
        <authorList>
            <consortium name="US DOE Joint Genome Institute (JGI-PGF)"/>
            <person name="Walter F."/>
            <person name="Albersmeier A."/>
            <person name="Kalinowski J."/>
            <person name="Ruckert C."/>
        </authorList>
    </citation>
    <scope>NUCLEOTIDE SEQUENCE [LARGE SCALE GENOMIC DNA]</scope>
    <source>
        <strain evidence="2 3">KCTC 19473</strain>
    </source>
</reference>
<proteinExistence type="predicted"/>
<name>A0A919CH66_9ACTN</name>
<evidence type="ECO:0000259" key="1">
    <source>
        <dbReference type="Pfam" id="PF00248"/>
    </source>
</evidence>
<dbReference type="Proteomes" id="UP000654947">
    <property type="component" value="Unassembled WGS sequence"/>
</dbReference>
<dbReference type="Pfam" id="PF00248">
    <property type="entry name" value="Aldo_ket_red"/>
    <property type="match status" value="1"/>
</dbReference>
<keyword evidence="3" id="KW-1185">Reference proteome</keyword>
<dbReference type="PANTHER" id="PTHR43364">
    <property type="entry name" value="NADH-SPECIFIC METHYLGLYOXAL REDUCTASE-RELATED"/>
    <property type="match status" value="1"/>
</dbReference>
<dbReference type="InterPro" id="IPR036812">
    <property type="entry name" value="NAD(P)_OxRdtase_dom_sf"/>
</dbReference>
<evidence type="ECO:0000313" key="3">
    <source>
        <dbReference type="Proteomes" id="UP000654947"/>
    </source>
</evidence>
<organism evidence="2 3">
    <name type="scientific">Nocardiopsis kunsanensis</name>
    <dbReference type="NCBI Taxonomy" id="141693"/>
    <lineage>
        <taxon>Bacteria</taxon>
        <taxon>Bacillati</taxon>
        <taxon>Actinomycetota</taxon>
        <taxon>Actinomycetes</taxon>
        <taxon>Streptosporangiales</taxon>
        <taxon>Nocardiopsidaceae</taxon>
        <taxon>Nocardiopsis</taxon>
    </lineage>
</organism>
<protein>
    <submittedName>
        <fullName evidence="2">Aldo/keto reductase</fullName>
    </submittedName>
</protein>
<feature type="domain" description="NADP-dependent oxidoreductase" evidence="1">
    <location>
        <begin position="19"/>
        <end position="317"/>
    </location>
</feature>
<gene>
    <name evidence="2" type="ORF">GCM10007147_22220</name>
</gene>